<reference evidence="2" key="1">
    <citation type="journal article" date="2019" name="Int. J. Syst. Evol. Microbiol.">
        <title>The Global Catalogue of Microorganisms (GCM) 10K type strain sequencing project: providing services to taxonomists for standard genome sequencing and annotation.</title>
        <authorList>
            <consortium name="The Broad Institute Genomics Platform"/>
            <consortium name="The Broad Institute Genome Sequencing Center for Infectious Disease"/>
            <person name="Wu L."/>
            <person name="Ma J."/>
        </authorList>
    </citation>
    <scope>NUCLEOTIDE SEQUENCE [LARGE SCALE GENOMIC DNA]</scope>
    <source>
        <strain evidence="2">JCM 11650</strain>
    </source>
</reference>
<sequence>MIDEKFVAQRIEFRNSERHSLFLKVGGLPVHEVTLYLGKFRNKGRAANSIHFVCSCLTILYRELQEACVDLLERLSTGQFLTTQKLDRLVTAARYRSEDLEDESVEAKTNVIDIRRIGVRRSQNSAERQPLDAQIYASRL</sequence>
<accession>A0ABV9H351</accession>
<proteinExistence type="predicted"/>
<comment type="caution">
    <text evidence="1">The sequence shown here is derived from an EMBL/GenBank/DDBJ whole genome shotgun (WGS) entry which is preliminary data.</text>
</comment>
<dbReference type="RefSeq" id="WP_377727897.1">
    <property type="nucleotide sequence ID" value="NZ_JBHSEW010000017.1"/>
</dbReference>
<keyword evidence="2" id="KW-1185">Reference proteome</keyword>
<protein>
    <submittedName>
        <fullName evidence="1">Uncharacterized protein</fullName>
    </submittedName>
</protein>
<name>A0ABV9H351_9BURK</name>
<gene>
    <name evidence="1" type="ORF">ACFO3A_14675</name>
</gene>
<evidence type="ECO:0000313" key="1">
    <source>
        <dbReference type="EMBL" id="MFC4623440.1"/>
    </source>
</evidence>
<organism evidence="1 2">
    <name type="scientific">Comamonas nitrativorans</name>
    <dbReference type="NCBI Taxonomy" id="108437"/>
    <lineage>
        <taxon>Bacteria</taxon>
        <taxon>Pseudomonadati</taxon>
        <taxon>Pseudomonadota</taxon>
        <taxon>Betaproteobacteria</taxon>
        <taxon>Burkholderiales</taxon>
        <taxon>Comamonadaceae</taxon>
        <taxon>Comamonas</taxon>
    </lineage>
</organism>
<evidence type="ECO:0000313" key="2">
    <source>
        <dbReference type="Proteomes" id="UP001595967"/>
    </source>
</evidence>
<dbReference type="EMBL" id="JBHSEW010000017">
    <property type="protein sequence ID" value="MFC4623440.1"/>
    <property type="molecule type" value="Genomic_DNA"/>
</dbReference>
<dbReference type="Proteomes" id="UP001595967">
    <property type="component" value="Unassembled WGS sequence"/>
</dbReference>